<accession>A0AAD7VP36</accession>
<dbReference type="AlphaFoldDB" id="A0AAD7VP36"/>
<dbReference type="Proteomes" id="UP001163823">
    <property type="component" value="Chromosome 1"/>
</dbReference>
<dbReference type="EMBL" id="JARAOO010000001">
    <property type="protein sequence ID" value="KAJ7982568.1"/>
    <property type="molecule type" value="Genomic_DNA"/>
</dbReference>
<evidence type="ECO:0000313" key="2">
    <source>
        <dbReference type="Proteomes" id="UP001163823"/>
    </source>
</evidence>
<comment type="caution">
    <text evidence="1">The sequence shown here is derived from an EMBL/GenBank/DDBJ whole genome shotgun (WGS) entry which is preliminary data.</text>
</comment>
<sequence length="123" mass="14001">MHAQAMSPRIEHSWSIPATSKSIDFGKVIHRAILQSANGKNLSLWFPSPIMELCHSRDRIIEHPIDDNLMKKFQKRNYEAGEGNGAALAYLEPMNVRPLIMGQRISQLEVQATEQNQYVITML</sequence>
<name>A0AAD7VP36_QUISA</name>
<keyword evidence="2" id="KW-1185">Reference proteome</keyword>
<organism evidence="1 2">
    <name type="scientific">Quillaja saponaria</name>
    <name type="common">Soap bark tree</name>
    <dbReference type="NCBI Taxonomy" id="32244"/>
    <lineage>
        <taxon>Eukaryota</taxon>
        <taxon>Viridiplantae</taxon>
        <taxon>Streptophyta</taxon>
        <taxon>Embryophyta</taxon>
        <taxon>Tracheophyta</taxon>
        <taxon>Spermatophyta</taxon>
        <taxon>Magnoliopsida</taxon>
        <taxon>eudicotyledons</taxon>
        <taxon>Gunneridae</taxon>
        <taxon>Pentapetalae</taxon>
        <taxon>rosids</taxon>
        <taxon>fabids</taxon>
        <taxon>Fabales</taxon>
        <taxon>Quillajaceae</taxon>
        <taxon>Quillaja</taxon>
    </lineage>
</organism>
<reference evidence="1 2" key="1">
    <citation type="journal article" date="2023" name="Science">
        <title>Elucidation of the pathway for biosynthesis of saponin adjuvants from the soapbark tree.</title>
        <authorList>
            <person name="Reed J."/>
            <person name="Orme A."/>
            <person name="El-Demerdash A."/>
            <person name="Owen C."/>
            <person name="Martin L.B.B."/>
            <person name="Misra R.C."/>
            <person name="Kikuchi S."/>
            <person name="Rejzek M."/>
            <person name="Martin A.C."/>
            <person name="Harkess A."/>
            <person name="Leebens-Mack J."/>
            <person name="Louveau T."/>
            <person name="Stephenson M.J."/>
            <person name="Osbourn A."/>
        </authorList>
    </citation>
    <scope>NUCLEOTIDE SEQUENCE [LARGE SCALE GENOMIC DNA]</scope>
    <source>
        <strain evidence="1">S10</strain>
    </source>
</reference>
<gene>
    <name evidence="1" type="ORF">O6P43_001678</name>
</gene>
<protein>
    <submittedName>
        <fullName evidence="1">Uncharacterized protein</fullName>
    </submittedName>
</protein>
<dbReference type="KEGG" id="qsa:O6P43_001678"/>
<proteinExistence type="predicted"/>
<evidence type="ECO:0000313" key="1">
    <source>
        <dbReference type="EMBL" id="KAJ7982568.1"/>
    </source>
</evidence>